<organism evidence="5 6">
    <name type="scientific">Clostridium scatologenes</name>
    <dbReference type="NCBI Taxonomy" id="1548"/>
    <lineage>
        <taxon>Bacteria</taxon>
        <taxon>Bacillati</taxon>
        <taxon>Bacillota</taxon>
        <taxon>Clostridia</taxon>
        <taxon>Eubacteriales</taxon>
        <taxon>Clostridiaceae</taxon>
        <taxon>Clostridium</taxon>
    </lineage>
</organism>
<keyword evidence="6" id="KW-1185">Reference proteome</keyword>
<dbReference type="AlphaFoldDB" id="A0A0E3GS90"/>
<dbReference type="HOGENOM" id="CLU_905216_0_0_9"/>
<dbReference type="PANTHER" id="PTHR42953">
    <property type="entry name" value="HIGH-AFFINITY ZINC UPTAKE SYSTEM PROTEIN ZNUA-RELATED"/>
    <property type="match status" value="1"/>
</dbReference>
<dbReference type="KEGG" id="csq:CSCA_4531"/>
<keyword evidence="2" id="KW-0813">Transport</keyword>
<dbReference type="Pfam" id="PF01297">
    <property type="entry name" value="ZnuA"/>
    <property type="match status" value="1"/>
</dbReference>
<dbReference type="Gene3D" id="3.40.50.1980">
    <property type="entry name" value="Nitrogenase molybdenum iron protein domain"/>
    <property type="match status" value="1"/>
</dbReference>
<dbReference type="EMBL" id="CP009933">
    <property type="protein sequence ID" value="AKA71656.1"/>
    <property type="molecule type" value="Genomic_DNA"/>
</dbReference>
<keyword evidence="3" id="KW-0479">Metal-binding</keyword>
<reference evidence="5 6" key="1">
    <citation type="journal article" date="2015" name="J. Biotechnol.">
        <title>Complete genome sequence of a malodorant-producing acetogen, Clostridium scatologenes ATCC 25775(T).</title>
        <authorList>
            <person name="Zhu Z."/>
            <person name="Guo T."/>
            <person name="Zheng H."/>
            <person name="Song T."/>
            <person name="Ouyang P."/>
            <person name="Xie J."/>
        </authorList>
    </citation>
    <scope>NUCLEOTIDE SEQUENCE [LARGE SCALE GENOMIC DNA]</scope>
    <source>
        <strain evidence="5 6">ATCC 25775</strain>
    </source>
</reference>
<evidence type="ECO:0000256" key="2">
    <source>
        <dbReference type="ARBA" id="ARBA00022448"/>
    </source>
</evidence>
<dbReference type="InterPro" id="IPR050492">
    <property type="entry name" value="Bact_metal-bind_prot9"/>
</dbReference>
<dbReference type="GO" id="GO:0030001">
    <property type="term" value="P:metal ion transport"/>
    <property type="evidence" value="ECO:0007669"/>
    <property type="project" value="InterPro"/>
</dbReference>
<keyword evidence="4" id="KW-0732">Signal</keyword>
<comment type="subcellular location">
    <subcellularLocation>
        <location evidence="1">Cell envelope</location>
    </subcellularLocation>
</comment>
<dbReference type="PROSITE" id="PS51257">
    <property type="entry name" value="PROKAR_LIPOPROTEIN"/>
    <property type="match status" value="1"/>
</dbReference>
<protein>
    <submittedName>
        <fullName evidence="5">Periplasmic solute binding protein</fullName>
    </submittedName>
</protein>
<dbReference type="SUPFAM" id="SSF53807">
    <property type="entry name" value="Helical backbone' metal receptor"/>
    <property type="match status" value="1"/>
</dbReference>
<dbReference type="InterPro" id="IPR006127">
    <property type="entry name" value="ZnuA-like"/>
</dbReference>
<sequence length="307" mass="35989">MRNAILLFLCTILLSGCGYKMQNQSVESDNTEVKMEMRKDIELNIITTDKLLCNMIKSIAKNMHSVDYIFKSRVDEENFQFTSDSLNNIAKKDLFIYMGAGFEPWIDDFIDKLNKSKVGVINVSRGVKLLSYNKEVKYKNTVLRDNCYYLMNIDNYKIALLNIKNSIQDKDPKNRDLYQKNFSEAVKNIEIHEKDLKAVVSKLTDCNFVFAEDEMNYFIKYNGFKSIYTVKDSNGKWDLESKVKDSKNLVFLYNDPVVLQENADMIKKYNIKTVNIKIYNGEINYEDILKYNIEALKKFYESENIRK</sequence>
<proteinExistence type="predicted"/>
<dbReference type="PANTHER" id="PTHR42953:SF1">
    <property type="entry name" value="METAL-BINDING PROTEIN HI_0362-RELATED"/>
    <property type="match status" value="1"/>
</dbReference>
<name>A0A0E3GS90_CLOSL</name>
<dbReference type="GO" id="GO:0046872">
    <property type="term" value="F:metal ion binding"/>
    <property type="evidence" value="ECO:0007669"/>
    <property type="project" value="UniProtKB-KW"/>
</dbReference>
<evidence type="ECO:0000256" key="4">
    <source>
        <dbReference type="ARBA" id="ARBA00022729"/>
    </source>
</evidence>
<accession>A0A0E3GS90</accession>
<gene>
    <name evidence="5" type="ORF">CSCA_4531</name>
</gene>
<dbReference type="STRING" id="1548.CSCA_4531"/>
<evidence type="ECO:0000256" key="1">
    <source>
        <dbReference type="ARBA" id="ARBA00004196"/>
    </source>
</evidence>
<evidence type="ECO:0000313" key="6">
    <source>
        <dbReference type="Proteomes" id="UP000033115"/>
    </source>
</evidence>
<dbReference type="Proteomes" id="UP000033115">
    <property type="component" value="Chromosome"/>
</dbReference>
<evidence type="ECO:0000313" key="5">
    <source>
        <dbReference type="EMBL" id="AKA71656.1"/>
    </source>
</evidence>
<evidence type="ECO:0000256" key="3">
    <source>
        <dbReference type="ARBA" id="ARBA00022723"/>
    </source>
</evidence>
<dbReference type="GO" id="GO:0030313">
    <property type="term" value="C:cell envelope"/>
    <property type="evidence" value="ECO:0007669"/>
    <property type="project" value="UniProtKB-SubCell"/>
</dbReference>